<evidence type="ECO:0000313" key="1">
    <source>
        <dbReference type="EMBL" id="WMV30417.1"/>
    </source>
</evidence>
<dbReference type="Proteomes" id="UP001234989">
    <property type="component" value="Chromosome 5"/>
</dbReference>
<protein>
    <submittedName>
        <fullName evidence="1">Uncharacterized protein</fullName>
    </submittedName>
</protein>
<keyword evidence="2" id="KW-1185">Reference proteome</keyword>
<dbReference type="AlphaFoldDB" id="A0AAF0QU80"/>
<proteinExistence type="predicted"/>
<evidence type="ECO:0000313" key="2">
    <source>
        <dbReference type="Proteomes" id="UP001234989"/>
    </source>
</evidence>
<gene>
    <name evidence="1" type="ORF">MTR67_023802</name>
</gene>
<reference evidence="1" key="1">
    <citation type="submission" date="2023-08" db="EMBL/GenBank/DDBJ databases">
        <title>A de novo genome assembly of Solanum verrucosum Schlechtendal, a Mexican diploid species geographically isolated from the other diploid A-genome species in potato relatives.</title>
        <authorList>
            <person name="Hosaka K."/>
        </authorList>
    </citation>
    <scope>NUCLEOTIDE SEQUENCE</scope>
    <source>
        <tissue evidence="1">Young leaves</tissue>
    </source>
</reference>
<organism evidence="1 2">
    <name type="scientific">Solanum verrucosum</name>
    <dbReference type="NCBI Taxonomy" id="315347"/>
    <lineage>
        <taxon>Eukaryota</taxon>
        <taxon>Viridiplantae</taxon>
        <taxon>Streptophyta</taxon>
        <taxon>Embryophyta</taxon>
        <taxon>Tracheophyta</taxon>
        <taxon>Spermatophyta</taxon>
        <taxon>Magnoliopsida</taxon>
        <taxon>eudicotyledons</taxon>
        <taxon>Gunneridae</taxon>
        <taxon>Pentapetalae</taxon>
        <taxon>asterids</taxon>
        <taxon>lamiids</taxon>
        <taxon>Solanales</taxon>
        <taxon>Solanaceae</taxon>
        <taxon>Solanoideae</taxon>
        <taxon>Solaneae</taxon>
        <taxon>Solanum</taxon>
    </lineage>
</organism>
<sequence length="19" mass="2107">MRFRLGNNNGSCVPVTSRV</sequence>
<accession>A0AAF0QU80</accession>
<name>A0AAF0QU80_SOLVR</name>
<dbReference type="EMBL" id="CP133616">
    <property type="protein sequence ID" value="WMV30417.1"/>
    <property type="molecule type" value="Genomic_DNA"/>
</dbReference>